<dbReference type="SUPFAM" id="SSF63829">
    <property type="entry name" value="Calcium-dependent phosphotriesterase"/>
    <property type="match status" value="1"/>
</dbReference>
<dbReference type="InterPro" id="IPR011042">
    <property type="entry name" value="6-blade_b-propeller_TolB-like"/>
</dbReference>
<gene>
    <name evidence="1" type="ORF">MNBD_GAMMA10-3216</name>
</gene>
<evidence type="ECO:0000313" key="1">
    <source>
        <dbReference type="EMBL" id="VAW68522.1"/>
    </source>
</evidence>
<evidence type="ECO:0008006" key="2">
    <source>
        <dbReference type="Google" id="ProtNLM"/>
    </source>
</evidence>
<dbReference type="PANTHER" id="PTHR47572:SF4">
    <property type="entry name" value="LACTONASE DRP35"/>
    <property type="match status" value="1"/>
</dbReference>
<name>A0A3B0XZF9_9ZZZZ</name>
<organism evidence="1">
    <name type="scientific">hydrothermal vent metagenome</name>
    <dbReference type="NCBI Taxonomy" id="652676"/>
    <lineage>
        <taxon>unclassified sequences</taxon>
        <taxon>metagenomes</taxon>
        <taxon>ecological metagenomes</taxon>
    </lineage>
</organism>
<dbReference type="Gene3D" id="2.120.10.30">
    <property type="entry name" value="TolB, C-terminal domain"/>
    <property type="match status" value="1"/>
</dbReference>
<sequence>MKKFIRSALLSIGLVSISTVSFAASDLFGPRLEAQTFASLPVGAGNPEALAVDDQGNVYVSTFSGGNVFIFDNTGFLTTTLNVTPTSGVLLELAFHPLTGALLVVDFGLASILEVDVVSGAATVYSSIPVLPGNRQAVPNGLTFDAEGNLYITDSFQSTVWKVGPQGGVAEPWVTDPLLGTTSPIPFA</sequence>
<feature type="non-terminal residue" evidence="1">
    <location>
        <position position="188"/>
    </location>
</feature>
<proteinExistence type="predicted"/>
<dbReference type="AlphaFoldDB" id="A0A3B0XZF9"/>
<accession>A0A3B0XZF9</accession>
<dbReference type="PANTHER" id="PTHR47572">
    <property type="entry name" value="LIPOPROTEIN-RELATED"/>
    <property type="match status" value="1"/>
</dbReference>
<dbReference type="InterPro" id="IPR051262">
    <property type="entry name" value="SMP-30/CGR1_Lactonase"/>
</dbReference>
<dbReference type="Pfam" id="PF20067">
    <property type="entry name" value="SSL_N"/>
    <property type="match status" value="1"/>
</dbReference>
<reference evidence="1" key="1">
    <citation type="submission" date="2018-06" db="EMBL/GenBank/DDBJ databases">
        <authorList>
            <person name="Zhirakovskaya E."/>
        </authorList>
    </citation>
    <scope>NUCLEOTIDE SEQUENCE</scope>
</reference>
<protein>
    <recommendedName>
        <fullName evidence="2">SMP-30/Gluconolactonase/LRE-like region domain-containing protein</fullName>
    </recommendedName>
</protein>
<dbReference type="EMBL" id="UOFJ01000344">
    <property type="protein sequence ID" value="VAW68522.1"/>
    <property type="molecule type" value="Genomic_DNA"/>
</dbReference>